<organism evidence="3 4">
    <name type="scientific">Anaeramoeba flamelloides</name>
    <dbReference type="NCBI Taxonomy" id="1746091"/>
    <lineage>
        <taxon>Eukaryota</taxon>
        <taxon>Metamonada</taxon>
        <taxon>Anaeramoebidae</taxon>
        <taxon>Anaeramoeba</taxon>
    </lineage>
</organism>
<name>A0AAV7ZAA3_9EUKA</name>
<evidence type="ECO:0000259" key="2">
    <source>
        <dbReference type="PROSITE" id="PS50097"/>
    </source>
</evidence>
<feature type="domain" description="Ubiquitin-like" evidence="1">
    <location>
        <begin position="91"/>
        <end position="165"/>
    </location>
</feature>
<dbReference type="CDD" id="cd17039">
    <property type="entry name" value="Ubl_ubiquitin_like"/>
    <property type="match status" value="1"/>
</dbReference>
<gene>
    <name evidence="3" type="ORF">M0812_16713</name>
</gene>
<dbReference type="PROSITE" id="PS50097">
    <property type="entry name" value="BTB"/>
    <property type="match status" value="1"/>
</dbReference>
<protein>
    <submittedName>
        <fullName evidence="3">Polyubiquitin 8-related</fullName>
    </submittedName>
</protein>
<dbReference type="Gene3D" id="3.30.710.10">
    <property type="entry name" value="Potassium Channel Kv1.1, Chain A"/>
    <property type="match status" value="1"/>
</dbReference>
<dbReference type="Pfam" id="PF00651">
    <property type="entry name" value="BTB"/>
    <property type="match status" value="1"/>
</dbReference>
<dbReference type="InterPro" id="IPR050158">
    <property type="entry name" value="Ubiquitin_ubiquitin-like"/>
</dbReference>
<evidence type="ECO:0000313" key="3">
    <source>
        <dbReference type="EMBL" id="KAJ3437550.1"/>
    </source>
</evidence>
<dbReference type="PROSITE" id="PS50053">
    <property type="entry name" value="UBIQUITIN_2"/>
    <property type="match status" value="1"/>
</dbReference>
<sequence length="467" mass="54273">MDQELIDLVNGRYQRCPHCKKHNAILSLGIGFQVCKCKQIYCLFCGAEHENRTQAFSHFISVHEGSYFGVHTNGLNELVETLQDPERKTTVFISLEALSTFPLRVSLNDRVSDLQEKIQKQISVSVSTQRLVFNGVRLSQPENTLESYKINDRSTIKLYVLTRGGINRSSFYKIYTLNRKVIWVKVNRRDTISSIKPMVAKKLKIEESNQIYYSETKVIEDTALIVNLNPNVYNLFVVSKEQRAKSKNLFGFVQDFNLLFKREERTDFEIGGKKVHSFLLEYRTGIEPKDLKNTLEDNFQPEDIHLFLKWVYTGLGISIEKVNTIVEHLQIIEKASSRSLTDDISLLLDDDKSKDFKIVFKENYNDENPFIFPVHSLVLQARSGLYRGLFANVTELEESVIDFSELSFDAFEIFIRFVYTNKITLKNIKVTNELLDELRDIHDFYQLNDNSSFNLQLEKIVKEHKKN</sequence>
<dbReference type="InterPro" id="IPR000210">
    <property type="entry name" value="BTB/POZ_dom"/>
</dbReference>
<dbReference type="EMBL" id="JANTQA010000033">
    <property type="protein sequence ID" value="KAJ3437550.1"/>
    <property type="molecule type" value="Genomic_DNA"/>
</dbReference>
<dbReference type="SUPFAM" id="SSF54695">
    <property type="entry name" value="POZ domain"/>
    <property type="match status" value="1"/>
</dbReference>
<dbReference type="Pfam" id="PF00240">
    <property type="entry name" value="ubiquitin"/>
    <property type="match status" value="1"/>
</dbReference>
<dbReference type="PANTHER" id="PTHR10666">
    <property type="entry name" value="UBIQUITIN"/>
    <property type="match status" value="1"/>
</dbReference>
<feature type="domain" description="BTB" evidence="2">
    <location>
        <begin position="354"/>
        <end position="427"/>
    </location>
</feature>
<evidence type="ECO:0000259" key="1">
    <source>
        <dbReference type="PROSITE" id="PS50053"/>
    </source>
</evidence>
<dbReference type="Proteomes" id="UP001146793">
    <property type="component" value="Unassembled WGS sequence"/>
</dbReference>
<evidence type="ECO:0000313" key="4">
    <source>
        <dbReference type="Proteomes" id="UP001146793"/>
    </source>
</evidence>
<dbReference type="InterPro" id="IPR029071">
    <property type="entry name" value="Ubiquitin-like_domsf"/>
</dbReference>
<dbReference type="AlphaFoldDB" id="A0AAV7ZAA3"/>
<dbReference type="SUPFAM" id="SSF54236">
    <property type="entry name" value="Ubiquitin-like"/>
    <property type="match status" value="2"/>
</dbReference>
<dbReference type="SMART" id="SM00213">
    <property type="entry name" value="UBQ"/>
    <property type="match status" value="1"/>
</dbReference>
<dbReference type="InterPro" id="IPR011333">
    <property type="entry name" value="SKP1/BTB/POZ_sf"/>
</dbReference>
<dbReference type="InterPro" id="IPR000626">
    <property type="entry name" value="Ubiquitin-like_dom"/>
</dbReference>
<dbReference type="Gene3D" id="3.10.20.90">
    <property type="entry name" value="Phosphatidylinositol 3-kinase Catalytic Subunit, Chain A, domain 1"/>
    <property type="match status" value="1"/>
</dbReference>
<proteinExistence type="predicted"/>
<accession>A0AAV7ZAA3</accession>
<reference evidence="3" key="1">
    <citation type="submission" date="2022-08" db="EMBL/GenBank/DDBJ databases">
        <title>Novel sulphate-reducing endosymbionts in the free-living metamonad Anaeramoeba.</title>
        <authorList>
            <person name="Jerlstrom-Hultqvist J."/>
            <person name="Cepicka I."/>
            <person name="Gallot-Lavallee L."/>
            <person name="Salas-Leiva D."/>
            <person name="Curtis B.A."/>
            <person name="Zahonova K."/>
            <person name="Pipaliya S."/>
            <person name="Dacks J."/>
            <person name="Roger A.J."/>
        </authorList>
    </citation>
    <scope>NUCLEOTIDE SEQUENCE</scope>
    <source>
        <strain evidence="3">Busselton2</strain>
    </source>
</reference>
<comment type="caution">
    <text evidence="3">The sequence shown here is derived from an EMBL/GenBank/DDBJ whole genome shotgun (WGS) entry which is preliminary data.</text>
</comment>
<dbReference type="CDD" id="cd18186">
    <property type="entry name" value="BTB_POZ_ZBTB_KLHL-like"/>
    <property type="match status" value="1"/>
</dbReference>